<protein>
    <submittedName>
        <fullName evidence="7">FAD-dependent oxidoreductase</fullName>
    </submittedName>
</protein>
<dbReference type="SUPFAM" id="SSF55424">
    <property type="entry name" value="FAD/NAD-linked reductases, dimerisation (C-terminal) domain"/>
    <property type="match status" value="1"/>
</dbReference>
<evidence type="ECO:0000259" key="5">
    <source>
        <dbReference type="Pfam" id="PF07992"/>
    </source>
</evidence>
<dbReference type="InterPro" id="IPR023753">
    <property type="entry name" value="FAD/NAD-binding_dom"/>
</dbReference>
<proteinExistence type="predicted"/>
<dbReference type="SUPFAM" id="SSF51905">
    <property type="entry name" value="FAD/NAD(P)-binding domain"/>
    <property type="match status" value="2"/>
</dbReference>
<dbReference type="Pfam" id="PF07992">
    <property type="entry name" value="Pyr_redox_2"/>
    <property type="match status" value="1"/>
</dbReference>
<evidence type="ECO:0000259" key="6">
    <source>
        <dbReference type="Pfam" id="PF14759"/>
    </source>
</evidence>
<gene>
    <name evidence="7" type="ORF">V1479_18940</name>
</gene>
<dbReference type="PRINTS" id="PR00368">
    <property type="entry name" value="FADPNR"/>
</dbReference>
<evidence type="ECO:0000313" key="7">
    <source>
        <dbReference type="EMBL" id="MEX4009394.1"/>
    </source>
</evidence>
<evidence type="ECO:0000256" key="4">
    <source>
        <dbReference type="ARBA" id="ARBA00023002"/>
    </source>
</evidence>
<dbReference type="PANTHER" id="PTHR43557:SF2">
    <property type="entry name" value="RIESKE DOMAIN-CONTAINING PROTEIN-RELATED"/>
    <property type="match status" value="1"/>
</dbReference>
<feature type="domain" description="FAD/NAD(P)-binding" evidence="5">
    <location>
        <begin position="8"/>
        <end position="300"/>
    </location>
</feature>
<comment type="cofactor">
    <cofactor evidence="1">
        <name>FAD</name>
        <dbReference type="ChEBI" id="CHEBI:57692"/>
    </cofactor>
</comment>
<accession>A0ABV3WXH7</accession>
<dbReference type="EMBL" id="JAZHFV010000006">
    <property type="protein sequence ID" value="MEX4009394.1"/>
    <property type="molecule type" value="Genomic_DNA"/>
</dbReference>
<organism evidence="7 8">
    <name type="scientific">Neoaquamicrobium sediminum</name>
    <dbReference type="NCBI Taxonomy" id="1849104"/>
    <lineage>
        <taxon>Bacteria</taxon>
        <taxon>Pseudomonadati</taxon>
        <taxon>Pseudomonadota</taxon>
        <taxon>Alphaproteobacteria</taxon>
        <taxon>Hyphomicrobiales</taxon>
        <taxon>Phyllobacteriaceae</taxon>
        <taxon>Neoaquamicrobium</taxon>
    </lineage>
</organism>
<keyword evidence="3" id="KW-0274">FAD</keyword>
<reference evidence="7 8" key="1">
    <citation type="submission" date="2024-01" db="EMBL/GenBank/DDBJ databases">
        <title>New evidence supports the origin of RcGTA from prophage.</title>
        <authorList>
            <person name="Xu Y."/>
            <person name="Liu B."/>
            <person name="Chen F."/>
        </authorList>
    </citation>
    <scope>NUCLEOTIDE SEQUENCE [LARGE SCALE GENOMIC DNA]</scope>
    <source>
        <strain evidence="7 8">CBW1107-2</strain>
    </source>
</reference>
<dbReference type="InterPro" id="IPR016156">
    <property type="entry name" value="FAD/NAD-linked_Rdtase_dimer_sf"/>
</dbReference>
<dbReference type="InterPro" id="IPR036188">
    <property type="entry name" value="FAD/NAD-bd_sf"/>
</dbReference>
<dbReference type="PRINTS" id="PR00411">
    <property type="entry name" value="PNDRDTASEI"/>
</dbReference>
<dbReference type="Gene3D" id="3.30.390.30">
    <property type="match status" value="1"/>
</dbReference>
<evidence type="ECO:0000256" key="2">
    <source>
        <dbReference type="ARBA" id="ARBA00022630"/>
    </source>
</evidence>
<name>A0ABV3WXH7_9HYPH</name>
<dbReference type="InterPro" id="IPR028202">
    <property type="entry name" value="Reductase_C"/>
</dbReference>
<keyword evidence="2" id="KW-0285">Flavoprotein</keyword>
<dbReference type="Pfam" id="PF14759">
    <property type="entry name" value="Reductase_C"/>
    <property type="match status" value="1"/>
</dbReference>
<evidence type="ECO:0000256" key="1">
    <source>
        <dbReference type="ARBA" id="ARBA00001974"/>
    </source>
</evidence>
<evidence type="ECO:0000256" key="3">
    <source>
        <dbReference type="ARBA" id="ARBA00022827"/>
    </source>
</evidence>
<sequence length="409" mass="43590">MSEETVSRVVIVGSGQAGVECAAALRHNGFQGSVIVIGAEPDLPYQRPPLSKEFLKSVEDSSLPLKGEAFYGQNNIELRLGERAQSIDRPARELVLEGGERLPYDHLVLATGARNRFPPIEGLDPASVMELRTLAHARLMTGRLDDLKHATIIGGGFIGLEVAALLRQRDIAVDVLEAADRLMGRVLSPMMSACFVPIHEQMGTRLRLGAVATRIKGRKVMLSDGDTLDTDAIVVAAGVVPNAELASEAGLATDNGVVVSDRLLTTDPAISAIGDCAAHPNPYGIGMIRLESVQNAVDQGKCVAARLTGNDHAYDSLPWFWSHQGATKLQIAGLAMGMDETVMRGDPASGKFSVFVYREGRLIAVESVNSPADHMVARRLLSARLSIPQDVAADPASDLKALMPKPAAV</sequence>
<dbReference type="RefSeq" id="WP_368804317.1">
    <property type="nucleotide sequence ID" value="NZ_JAZHFV010000006.1"/>
</dbReference>
<dbReference type="InterPro" id="IPR050446">
    <property type="entry name" value="FAD-oxidoreductase/Apoptosis"/>
</dbReference>
<dbReference type="PANTHER" id="PTHR43557">
    <property type="entry name" value="APOPTOSIS-INDUCING FACTOR 1"/>
    <property type="match status" value="1"/>
</dbReference>
<comment type="caution">
    <text evidence="7">The sequence shown here is derived from an EMBL/GenBank/DDBJ whole genome shotgun (WGS) entry which is preliminary data.</text>
</comment>
<evidence type="ECO:0000313" key="8">
    <source>
        <dbReference type="Proteomes" id="UP001559025"/>
    </source>
</evidence>
<feature type="domain" description="Reductase C-terminal" evidence="6">
    <location>
        <begin position="319"/>
        <end position="403"/>
    </location>
</feature>
<dbReference type="Gene3D" id="3.50.50.60">
    <property type="entry name" value="FAD/NAD(P)-binding domain"/>
    <property type="match status" value="2"/>
</dbReference>
<dbReference type="Proteomes" id="UP001559025">
    <property type="component" value="Unassembled WGS sequence"/>
</dbReference>
<keyword evidence="4" id="KW-0560">Oxidoreductase</keyword>
<keyword evidence="8" id="KW-1185">Reference proteome</keyword>